<feature type="region of interest" description="Disordered" evidence="1">
    <location>
        <begin position="42"/>
        <end position="155"/>
    </location>
</feature>
<evidence type="ECO:0000259" key="2">
    <source>
        <dbReference type="Pfam" id="PF20415"/>
    </source>
</evidence>
<dbReference type="OrthoDB" id="2970175at2759"/>
<dbReference type="AlphaFoldDB" id="A0A2H3JC34"/>
<feature type="compositionally biased region" description="Low complexity" evidence="1">
    <location>
        <begin position="84"/>
        <end position="97"/>
    </location>
</feature>
<organism evidence="3 4">
    <name type="scientific">Wolfiporia cocos (strain MD-104)</name>
    <name type="common">Brown rot fungus</name>
    <dbReference type="NCBI Taxonomy" id="742152"/>
    <lineage>
        <taxon>Eukaryota</taxon>
        <taxon>Fungi</taxon>
        <taxon>Dikarya</taxon>
        <taxon>Basidiomycota</taxon>
        <taxon>Agaricomycotina</taxon>
        <taxon>Agaricomycetes</taxon>
        <taxon>Polyporales</taxon>
        <taxon>Phaeolaceae</taxon>
        <taxon>Wolfiporia</taxon>
    </lineage>
</organism>
<keyword evidence="4" id="KW-1185">Reference proteome</keyword>
<proteinExistence type="predicted"/>
<gene>
    <name evidence="3" type="ORF">WOLCODRAFT_136510</name>
</gene>
<feature type="region of interest" description="Disordered" evidence="1">
    <location>
        <begin position="1"/>
        <end position="23"/>
    </location>
</feature>
<feature type="domain" description="DUF6699" evidence="2">
    <location>
        <begin position="181"/>
        <end position="312"/>
    </location>
</feature>
<reference evidence="3 4" key="1">
    <citation type="journal article" date="2012" name="Science">
        <title>The Paleozoic origin of enzymatic lignin decomposition reconstructed from 31 fungal genomes.</title>
        <authorList>
            <person name="Floudas D."/>
            <person name="Binder M."/>
            <person name="Riley R."/>
            <person name="Barry K."/>
            <person name="Blanchette R.A."/>
            <person name="Henrissat B."/>
            <person name="Martinez A.T."/>
            <person name="Otillar R."/>
            <person name="Spatafora J.W."/>
            <person name="Yadav J.S."/>
            <person name="Aerts A."/>
            <person name="Benoit I."/>
            <person name="Boyd A."/>
            <person name="Carlson A."/>
            <person name="Copeland A."/>
            <person name="Coutinho P.M."/>
            <person name="de Vries R.P."/>
            <person name="Ferreira P."/>
            <person name="Findley K."/>
            <person name="Foster B."/>
            <person name="Gaskell J."/>
            <person name="Glotzer D."/>
            <person name="Gorecki P."/>
            <person name="Heitman J."/>
            <person name="Hesse C."/>
            <person name="Hori C."/>
            <person name="Igarashi K."/>
            <person name="Jurgens J.A."/>
            <person name="Kallen N."/>
            <person name="Kersten P."/>
            <person name="Kohler A."/>
            <person name="Kuees U."/>
            <person name="Kumar T.K.A."/>
            <person name="Kuo A."/>
            <person name="LaButti K."/>
            <person name="Larrondo L.F."/>
            <person name="Lindquist E."/>
            <person name="Ling A."/>
            <person name="Lombard V."/>
            <person name="Lucas S."/>
            <person name="Lundell T."/>
            <person name="Martin R."/>
            <person name="McLaughlin D.J."/>
            <person name="Morgenstern I."/>
            <person name="Morin E."/>
            <person name="Murat C."/>
            <person name="Nagy L.G."/>
            <person name="Nolan M."/>
            <person name="Ohm R.A."/>
            <person name="Patyshakuliyeva A."/>
            <person name="Rokas A."/>
            <person name="Ruiz-Duenas F.J."/>
            <person name="Sabat G."/>
            <person name="Salamov A."/>
            <person name="Samejima M."/>
            <person name="Schmutz J."/>
            <person name="Slot J.C."/>
            <person name="St John F."/>
            <person name="Stenlid J."/>
            <person name="Sun H."/>
            <person name="Sun S."/>
            <person name="Syed K."/>
            <person name="Tsang A."/>
            <person name="Wiebenga A."/>
            <person name="Young D."/>
            <person name="Pisabarro A."/>
            <person name="Eastwood D.C."/>
            <person name="Martin F."/>
            <person name="Cullen D."/>
            <person name="Grigoriev I.V."/>
            <person name="Hibbett D.S."/>
        </authorList>
    </citation>
    <scope>NUCLEOTIDE SEQUENCE [LARGE SCALE GENOMIC DNA]</scope>
    <source>
        <strain evidence="3 4">MD-104</strain>
    </source>
</reference>
<evidence type="ECO:0000313" key="3">
    <source>
        <dbReference type="EMBL" id="PCH39822.1"/>
    </source>
</evidence>
<accession>A0A2H3JC34</accession>
<sequence>MFKKLLKSLDSTPPTPKIGRLELPEVEDGGVFYISTDGPSVIAQQYSSDSEASSPRSPIAPWRRPSTPQPESFKPRRKTAVVQASSLLSPRYASSSAQLDDRKPVSIIPSPKAEARDSCSRSTTPQPGSSRSAGKSAPSSYSSSSAKPALKGILKPAPPLQPMTLHWQLLPYDPAHSKKLIYFDIARDVSFIRDHTRLPPTRLAPDDLAKAAAEIPLTLMKLRCAQIPHWDIVAQPTGPGGVRCVDVFRAIHDMFRRPLSETEKEFYILPERRARCEQAFRRRCRESPGCDADGMRRVDLLEGRTIFMGLRRPVESDGKPDEYWVLELGLPKGSR</sequence>
<evidence type="ECO:0000313" key="4">
    <source>
        <dbReference type="Proteomes" id="UP000218811"/>
    </source>
</evidence>
<name>A0A2H3JC34_WOLCO</name>
<protein>
    <recommendedName>
        <fullName evidence="2">DUF6699 domain-containing protein</fullName>
    </recommendedName>
</protein>
<evidence type="ECO:0000256" key="1">
    <source>
        <dbReference type="SAM" id="MobiDB-lite"/>
    </source>
</evidence>
<dbReference type="Proteomes" id="UP000218811">
    <property type="component" value="Unassembled WGS sequence"/>
</dbReference>
<feature type="compositionally biased region" description="Low complexity" evidence="1">
    <location>
        <begin position="47"/>
        <end position="57"/>
    </location>
</feature>
<feature type="compositionally biased region" description="Low complexity" evidence="1">
    <location>
        <begin position="128"/>
        <end position="149"/>
    </location>
</feature>
<dbReference type="InterPro" id="IPR046522">
    <property type="entry name" value="DUF6699"/>
</dbReference>
<dbReference type="EMBL" id="KB468053">
    <property type="protein sequence ID" value="PCH39822.1"/>
    <property type="molecule type" value="Genomic_DNA"/>
</dbReference>
<dbReference type="Pfam" id="PF20415">
    <property type="entry name" value="DUF6699"/>
    <property type="match status" value="1"/>
</dbReference>
<dbReference type="OMA" id="CQDSHRA"/>